<reference evidence="2 3" key="1">
    <citation type="submission" date="2016-07" db="EMBL/GenBank/DDBJ databases">
        <title>Multiple horizontal gene transfer events from other fungi enriched the ability of initially mycotrophic Trichoderma (Ascomycota) to feed on dead plant biomass.</title>
        <authorList>
            <consortium name="DOE Joint Genome Institute"/>
            <person name="Aerts A."/>
            <person name="Atanasova L."/>
            <person name="Chenthamara K."/>
            <person name="Zhang J."/>
            <person name="Grujic M."/>
            <person name="Henrissat B."/>
            <person name="Kuo A."/>
            <person name="Salamov A."/>
            <person name="Lipzen A."/>
            <person name="Labutti K."/>
            <person name="Barry K."/>
            <person name="Miao Y."/>
            <person name="Rahimi M.J."/>
            <person name="Shen Q."/>
            <person name="Grigoriev I.V."/>
            <person name="Kubicek C.P."/>
            <person name="Druzhinina I.S."/>
        </authorList>
    </citation>
    <scope>NUCLEOTIDE SEQUENCE [LARGE SCALE GENOMIC DNA]</scope>
    <source>
        <strain evidence="2 3">CBS 433.97</strain>
    </source>
</reference>
<protein>
    <submittedName>
        <fullName evidence="2">Uncharacterized protein</fullName>
    </submittedName>
</protein>
<gene>
    <name evidence="2" type="ORF">M441DRAFT_321509</name>
</gene>
<dbReference type="Proteomes" id="UP000240493">
    <property type="component" value="Unassembled WGS sequence"/>
</dbReference>
<accession>A0A2T3ZLD1</accession>
<feature type="compositionally biased region" description="Polar residues" evidence="1">
    <location>
        <begin position="135"/>
        <end position="145"/>
    </location>
</feature>
<keyword evidence="3" id="KW-1185">Reference proteome</keyword>
<dbReference type="AlphaFoldDB" id="A0A2T3ZLD1"/>
<sequence>MSRRRYICIYIYTHMHVYSFAAGAVSDISSASPGELVRWMRRAGLSYGLCRAVMDGDAEQASRSSRYAQSRGSRRAARVWRRCSRSKGGFWRSRAKLRTAGAGATQSNAAVVAPRQGGHESSRVGSSARHHGGSSEASDVESTAQQEDRSRGENGGGENGNELEMGSGREGGQNACRSRYQGLATPKEPPHGPLKQARRAR</sequence>
<dbReference type="EMBL" id="KZ679257">
    <property type="protein sequence ID" value="PTB45614.1"/>
    <property type="molecule type" value="Genomic_DNA"/>
</dbReference>
<evidence type="ECO:0000256" key="1">
    <source>
        <dbReference type="SAM" id="MobiDB-lite"/>
    </source>
</evidence>
<proteinExistence type="predicted"/>
<name>A0A2T3ZLD1_TRIA4</name>
<feature type="region of interest" description="Disordered" evidence="1">
    <location>
        <begin position="98"/>
        <end position="201"/>
    </location>
</feature>
<organism evidence="2 3">
    <name type="scientific">Trichoderma asperellum (strain ATCC 204424 / CBS 433.97 / NBRC 101777)</name>
    <dbReference type="NCBI Taxonomy" id="1042311"/>
    <lineage>
        <taxon>Eukaryota</taxon>
        <taxon>Fungi</taxon>
        <taxon>Dikarya</taxon>
        <taxon>Ascomycota</taxon>
        <taxon>Pezizomycotina</taxon>
        <taxon>Sordariomycetes</taxon>
        <taxon>Hypocreomycetidae</taxon>
        <taxon>Hypocreales</taxon>
        <taxon>Hypocreaceae</taxon>
        <taxon>Trichoderma</taxon>
    </lineage>
</organism>
<evidence type="ECO:0000313" key="2">
    <source>
        <dbReference type="EMBL" id="PTB45614.1"/>
    </source>
</evidence>
<evidence type="ECO:0000313" key="3">
    <source>
        <dbReference type="Proteomes" id="UP000240493"/>
    </source>
</evidence>